<comment type="caution">
    <text evidence="1">The sequence shown here is derived from an EMBL/GenBank/DDBJ whole genome shotgun (WGS) entry which is preliminary data.</text>
</comment>
<accession>A0ABR9C2J6</accession>
<dbReference type="EMBL" id="JACYWZ010000006">
    <property type="protein sequence ID" value="MBD8770938.1"/>
    <property type="molecule type" value="Genomic_DNA"/>
</dbReference>
<name>A0ABR9C2J6_9PSED</name>
<reference evidence="1 2" key="1">
    <citation type="journal article" date="2020" name="FEMS Microbiol. Ecol.">
        <title>Temporal dynamics of bacterial communities during seed development and maturation.</title>
        <authorList>
            <person name="Chesneau G."/>
            <person name="Torres-Cortes G."/>
            <person name="Briand M."/>
            <person name="Darrasse A."/>
            <person name="Preveaux A."/>
            <person name="Marais C."/>
            <person name="Jacques M.A."/>
            <person name="Shade A."/>
            <person name="Barret M."/>
        </authorList>
    </citation>
    <scope>NUCLEOTIDE SEQUENCE [LARGE SCALE GENOMIC DNA]</scope>
    <source>
        <strain evidence="1 2">CFBP13599</strain>
    </source>
</reference>
<dbReference type="Pfam" id="PF13671">
    <property type="entry name" value="AAA_33"/>
    <property type="match status" value="1"/>
</dbReference>
<dbReference type="RefSeq" id="WP_192068561.1">
    <property type="nucleotide sequence ID" value="NZ_JACYWY010000001.1"/>
</dbReference>
<proteinExistence type="predicted"/>
<organism evidence="1 2">
    <name type="scientific">Pseudomonas coleopterorum</name>
    <dbReference type="NCBI Taxonomy" id="1605838"/>
    <lineage>
        <taxon>Bacteria</taxon>
        <taxon>Pseudomonadati</taxon>
        <taxon>Pseudomonadota</taxon>
        <taxon>Gammaproteobacteria</taxon>
        <taxon>Pseudomonadales</taxon>
        <taxon>Pseudomonadaceae</taxon>
        <taxon>Pseudomonas</taxon>
    </lineage>
</organism>
<sequence>MTRTFALSGLTHVCAFGSEEQFHNTNGGGVGLPIVINPDDYLETDSGRQFTPERNRRAWELAYARLNEALSKAAKCTHVYLVMGVQGAGKSRWVSENHGRLGERAVVFDAALPAQRHREKLLAIARTHQVPVIAVFVKASLELARARNAQRTADKRVPEEALHSVFQMLEPPAQEEGFVCVQIIEQTASLPAAL</sequence>
<gene>
    <name evidence="1" type="ORF">IFT38_15435</name>
</gene>
<evidence type="ECO:0000313" key="1">
    <source>
        <dbReference type="EMBL" id="MBD8770938.1"/>
    </source>
</evidence>
<dbReference type="Gene3D" id="3.40.50.300">
    <property type="entry name" value="P-loop containing nucleotide triphosphate hydrolases"/>
    <property type="match status" value="1"/>
</dbReference>
<dbReference type="InterPro" id="IPR027417">
    <property type="entry name" value="P-loop_NTPase"/>
</dbReference>
<dbReference type="SUPFAM" id="SSF52540">
    <property type="entry name" value="P-loop containing nucleoside triphosphate hydrolases"/>
    <property type="match status" value="1"/>
</dbReference>
<dbReference type="Proteomes" id="UP000620025">
    <property type="component" value="Unassembled WGS sequence"/>
</dbReference>
<protein>
    <submittedName>
        <fullName evidence="1">AAA family ATPase</fullName>
    </submittedName>
</protein>
<evidence type="ECO:0000313" key="2">
    <source>
        <dbReference type="Proteomes" id="UP000620025"/>
    </source>
</evidence>
<keyword evidence="2" id="KW-1185">Reference proteome</keyword>